<dbReference type="EMBL" id="BKCJ010010883">
    <property type="protein sequence ID" value="GEU93567.1"/>
    <property type="molecule type" value="Genomic_DNA"/>
</dbReference>
<evidence type="ECO:0000313" key="2">
    <source>
        <dbReference type="EMBL" id="GEU93567.1"/>
    </source>
</evidence>
<name>A0A6L2P6S0_TANCI</name>
<comment type="caution">
    <text evidence="2">The sequence shown here is derived from an EMBL/GenBank/DDBJ whole genome shotgun (WGS) entry which is preliminary data.</text>
</comment>
<organism evidence="2">
    <name type="scientific">Tanacetum cinerariifolium</name>
    <name type="common">Dalmatian daisy</name>
    <name type="synonym">Chrysanthemum cinerariifolium</name>
    <dbReference type="NCBI Taxonomy" id="118510"/>
    <lineage>
        <taxon>Eukaryota</taxon>
        <taxon>Viridiplantae</taxon>
        <taxon>Streptophyta</taxon>
        <taxon>Embryophyta</taxon>
        <taxon>Tracheophyta</taxon>
        <taxon>Spermatophyta</taxon>
        <taxon>Magnoliopsida</taxon>
        <taxon>eudicotyledons</taxon>
        <taxon>Gunneridae</taxon>
        <taxon>Pentapetalae</taxon>
        <taxon>asterids</taxon>
        <taxon>campanulids</taxon>
        <taxon>Asterales</taxon>
        <taxon>Asteraceae</taxon>
        <taxon>Asteroideae</taxon>
        <taxon>Anthemideae</taxon>
        <taxon>Anthemidinae</taxon>
        <taxon>Tanacetum</taxon>
    </lineage>
</organism>
<gene>
    <name evidence="2" type="ORF">Tci_065545</name>
</gene>
<sequence length="348" mass="39969">MSFITAQQAKLDLELIPKEKRSEIRKYNRRLNPRKIQIEPKFQVILDALALTPCYSAFLITADVPEGQDFDALSNDEEIVSFLRELGHTGEINSLNDVVVDRMHQPWKTFAALINKSLSRKTTSLDKLRLSRAQILWVPVSVIFDSSLVLSTVIPQLLPSFTPAPQQSSPIPAPTTEATNPQSALPNFASIFQFNNRVTTLEKEVAELKKDDPLKTQVTVLIDEHLDVRLGATRYEFMKFLLASIVSVQLEEPEFEVADSDMPHDQEETPDNDDEPKEKVAYKCDITKNIRMEYPPKRRWSTLEKKRANIMIKAIDKQLKERRMMRSLEKFVGGRDYETDLRLLQQKI</sequence>
<dbReference type="AlphaFoldDB" id="A0A6L2P6S0"/>
<feature type="region of interest" description="Disordered" evidence="1">
    <location>
        <begin position="256"/>
        <end position="277"/>
    </location>
</feature>
<proteinExistence type="predicted"/>
<evidence type="ECO:0000256" key="1">
    <source>
        <dbReference type="SAM" id="MobiDB-lite"/>
    </source>
</evidence>
<reference evidence="2" key="1">
    <citation type="journal article" date="2019" name="Sci. Rep.">
        <title>Draft genome of Tanacetum cinerariifolium, the natural source of mosquito coil.</title>
        <authorList>
            <person name="Yamashiro T."/>
            <person name="Shiraishi A."/>
            <person name="Satake H."/>
            <person name="Nakayama K."/>
        </authorList>
    </citation>
    <scope>NUCLEOTIDE SEQUENCE</scope>
</reference>
<protein>
    <submittedName>
        <fullName evidence="2">Uncharacterized protein</fullName>
    </submittedName>
</protein>
<accession>A0A6L2P6S0</accession>